<evidence type="ECO:0000313" key="3">
    <source>
        <dbReference type="Proteomes" id="UP000294257"/>
    </source>
</evidence>
<dbReference type="PANTHER" id="PTHR43162">
    <property type="match status" value="1"/>
</dbReference>
<evidence type="ECO:0000259" key="1">
    <source>
        <dbReference type="Pfam" id="PF13460"/>
    </source>
</evidence>
<keyword evidence="3" id="KW-1185">Reference proteome</keyword>
<dbReference type="EMBL" id="SGWQ01000021">
    <property type="protein sequence ID" value="RZS29461.1"/>
    <property type="molecule type" value="Genomic_DNA"/>
</dbReference>
<dbReference type="RefSeq" id="WP_130348863.1">
    <property type="nucleotide sequence ID" value="NZ_SGWQ01000021.1"/>
</dbReference>
<dbReference type="InterPro" id="IPR016040">
    <property type="entry name" value="NAD(P)-bd_dom"/>
</dbReference>
<organism evidence="2 3">
    <name type="scientific">Herbihabitans rhizosphaerae</name>
    <dbReference type="NCBI Taxonomy" id="1872711"/>
    <lineage>
        <taxon>Bacteria</taxon>
        <taxon>Bacillati</taxon>
        <taxon>Actinomycetota</taxon>
        <taxon>Actinomycetes</taxon>
        <taxon>Pseudonocardiales</taxon>
        <taxon>Pseudonocardiaceae</taxon>
        <taxon>Herbihabitans</taxon>
    </lineage>
</organism>
<accession>A0A4V2ER76</accession>
<protein>
    <submittedName>
        <fullName evidence="2">Uncharacterized protein YbjT (DUF2867 family)</fullName>
    </submittedName>
</protein>
<dbReference type="Gene3D" id="3.90.25.10">
    <property type="entry name" value="UDP-galactose 4-epimerase, domain 1"/>
    <property type="match status" value="1"/>
</dbReference>
<dbReference type="SUPFAM" id="SSF51735">
    <property type="entry name" value="NAD(P)-binding Rossmann-fold domains"/>
    <property type="match status" value="1"/>
</dbReference>
<dbReference type="AlphaFoldDB" id="A0A4V2ER76"/>
<dbReference type="OrthoDB" id="3207931at2"/>
<dbReference type="PANTHER" id="PTHR43162:SF1">
    <property type="entry name" value="PRESTALK A DIFFERENTIATION PROTEIN A"/>
    <property type="match status" value="1"/>
</dbReference>
<reference evidence="2 3" key="1">
    <citation type="submission" date="2019-02" db="EMBL/GenBank/DDBJ databases">
        <title>Genomic Encyclopedia of Type Strains, Phase IV (KMG-IV): sequencing the most valuable type-strain genomes for metagenomic binning, comparative biology and taxonomic classification.</title>
        <authorList>
            <person name="Goeker M."/>
        </authorList>
    </citation>
    <scope>NUCLEOTIDE SEQUENCE [LARGE SCALE GENOMIC DNA]</scope>
    <source>
        <strain evidence="2 3">DSM 101727</strain>
    </source>
</reference>
<dbReference type="InterPro" id="IPR036291">
    <property type="entry name" value="NAD(P)-bd_dom_sf"/>
</dbReference>
<dbReference type="Gene3D" id="3.40.50.720">
    <property type="entry name" value="NAD(P)-binding Rossmann-like Domain"/>
    <property type="match status" value="1"/>
</dbReference>
<proteinExistence type="predicted"/>
<dbReference type="Pfam" id="PF13460">
    <property type="entry name" value="NAD_binding_10"/>
    <property type="match status" value="1"/>
</dbReference>
<feature type="domain" description="NAD(P)-binding" evidence="1">
    <location>
        <begin position="6"/>
        <end position="176"/>
    </location>
</feature>
<name>A0A4V2ER76_9PSEU</name>
<dbReference type="Proteomes" id="UP000294257">
    <property type="component" value="Unassembled WGS sequence"/>
</dbReference>
<comment type="caution">
    <text evidence="2">The sequence shown here is derived from an EMBL/GenBank/DDBJ whole genome shotgun (WGS) entry which is preliminary data.</text>
</comment>
<evidence type="ECO:0000313" key="2">
    <source>
        <dbReference type="EMBL" id="RZS29461.1"/>
    </source>
</evidence>
<dbReference type="InterPro" id="IPR051604">
    <property type="entry name" value="Ergot_Alk_Oxidoreductase"/>
</dbReference>
<gene>
    <name evidence="2" type="ORF">EV193_1214</name>
</gene>
<sequence>MIVVTGATGNVGGEVTGALIAAGAPVRAVARAGREDAVPAGATPVIGDLNEPETLAPAVDGASGLFLLPGYPGIERLLELARDGGVRHVVLLSGASAGSGDQSNAITRYMIASERAVRESGLAWTILRPSMFATNSLEWVNALREGDVVTAPFADIRAAVIDPADIGAVAAHALTTDGHAGQTYRLTGPEALTPADRLAVLADLLGRDLTLRSRPNDEARVVMEAALPQEYVDAFFDFYVAGNLDESPVLPTVPDLLGRPARTFRDWATAHLDAFR</sequence>